<keyword evidence="2 11" id="KW-0813">Transport</keyword>
<accession>K4KQI3</accession>
<dbReference type="OrthoDB" id="7051185at2"/>
<evidence type="ECO:0000256" key="3">
    <source>
        <dbReference type="ARBA" id="ARBA00022452"/>
    </source>
</evidence>
<dbReference type="PANTHER" id="PTHR32552:SF81">
    <property type="entry name" value="TONB-DEPENDENT OUTER MEMBRANE RECEPTOR"/>
    <property type="match status" value="1"/>
</dbReference>
<dbReference type="PROSITE" id="PS00018">
    <property type="entry name" value="EF_HAND_1"/>
    <property type="match status" value="1"/>
</dbReference>
<keyword evidence="4" id="KW-0410">Iron transport</keyword>
<dbReference type="PANTHER" id="PTHR32552">
    <property type="entry name" value="FERRICHROME IRON RECEPTOR-RELATED"/>
    <property type="match status" value="1"/>
</dbReference>
<evidence type="ECO:0000256" key="6">
    <source>
        <dbReference type="ARBA" id="ARBA00023004"/>
    </source>
</evidence>
<dbReference type="eggNOG" id="COG4771">
    <property type="taxonomic scope" value="Bacteria"/>
</dbReference>
<dbReference type="InterPro" id="IPR000531">
    <property type="entry name" value="Beta-barrel_TonB"/>
</dbReference>
<keyword evidence="3 11" id="KW-1134">Transmembrane beta strand</keyword>
<dbReference type="EMBL" id="CP003746">
    <property type="protein sequence ID" value="AFV00379.1"/>
    <property type="molecule type" value="Genomic_DNA"/>
</dbReference>
<evidence type="ECO:0000256" key="13">
    <source>
        <dbReference type="SAM" id="SignalP"/>
    </source>
</evidence>
<dbReference type="Pfam" id="PF07715">
    <property type="entry name" value="Plug"/>
    <property type="match status" value="1"/>
</dbReference>
<organism evidence="16 17">
    <name type="scientific">Simiduia agarivorans (strain DSM 21679 / JCM 13881 / BCRC 17597 / SA1)</name>
    <dbReference type="NCBI Taxonomy" id="1117647"/>
    <lineage>
        <taxon>Bacteria</taxon>
        <taxon>Pseudomonadati</taxon>
        <taxon>Pseudomonadota</taxon>
        <taxon>Gammaproteobacteria</taxon>
        <taxon>Cellvibrionales</taxon>
        <taxon>Cellvibrionaceae</taxon>
        <taxon>Simiduia</taxon>
    </lineage>
</organism>
<name>K4KQI3_SIMAS</name>
<dbReference type="InterPro" id="IPR018247">
    <property type="entry name" value="EF_Hand_1_Ca_BS"/>
</dbReference>
<evidence type="ECO:0000256" key="9">
    <source>
        <dbReference type="ARBA" id="ARBA00023136"/>
    </source>
</evidence>
<dbReference type="GO" id="GO:0006826">
    <property type="term" value="P:iron ion transport"/>
    <property type="evidence" value="ECO:0007669"/>
    <property type="project" value="UniProtKB-KW"/>
</dbReference>
<evidence type="ECO:0000256" key="10">
    <source>
        <dbReference type="ARBA" id="ARBA00023237"/>
    </source>
</evidence>
<evidence type="ECO:0000256" key="8">
    <source>
        <dbReference type="ARBA" id="ARBA00023077"/>
    </source>
</evidence>
<dbReference type="Pfam" id="PF00593">
    <property type="entry name" value="TonB_dep_Rec_b-barrel"/>
    <property type="match status" value="1"/>
</dbReference>
<feature type="domain" description="TonB-dependent receptor plug" evidence="15">
    <location>
        <begin position="60"/>
        <end position="169"/>
    </location>
</feature>
<feature type="domain" description="TonB-dependent receptor-like beta-barrel" evidence="14">
    <location>
        <begin position="253"/>
        <end position="702"/>
    </location>
</feature>
<dbReference type="SUPFAM" id="SSF56935">
    <property type="entry name" value="Porins"/>
    <property type="match status" value="1"/>
</dbReference>
<evidence type="ECO:0000259" key="14">
    <source>
        <dbReference type="Pfam" id="PF00593"/>
    </source>
</evidence>
<comment type="similarity">
    <text evidence="11 12">Belongs to the TonB-dependent receptor family.</text>
</comment>
<sequence length="744" mass="80344">MREKNHARSQAGHHLLPGKLALALAITASHSLPAMAQQNAGASALLEEVVVTARKKAESAQDAPLSVAAIGEQQLQALKVRNLTSLSVGLPNVAMDDAGTTRGTANFSIRGLGINSSIPSIDPTVGIFVDGVYMGVNNGIILDTFDLASIEVLRGPQGILFGRNVTGGAVLINTKKPSQETEAKIRTAIEGGGEKPNSYLMATVSGGLSDTLAGKVALYYNKDQGWFKNSFNDKAFGASETKLVRTVLSWEPSNDFDATFRYENVQQDTDGPAAQSHTNGSGVDGFWGNFDRDSHDFSVNEQGFYNIDANLASLEMNWDVGSGRLTNITAWRQSSAPSRGDIDASPQFLFHSDAWLDAEQFSNELRYNAQLTGNLGLTTGLYYFTNTLNYHERRFYLGGAQTLDGGGNYKVDTAAVFASADYALNDQWTLTLGGRFTQENKEAEIASLILNVNSPCQVLDNTCTLDFVDDESWNSFSPKLGLTYDMSEQTMLYTSLTRGFRSGGYNLRNTSITEAPGPFDEETVDSFEIGFKTDVASKLRLNGAFFYNRITDMQREVNLSDPFAGVVQVIRNTADATIAGAELDGTYALSDSLVLSASVGITDAGYDKVFYDLNGDGMIDDADLALDLPRAAKLTYSIGLNHDLSLGDWGYMASRVSFAFRDKSAYTDNNLGSINKQENLGAGIDFHSNDGHWTIGLYGNNLLNSVNHGGDTQLPATLGPVPLGGSFAPLNKGRTYGLDLTYNF</sequence>
<dbReference type="Gene3D" id="2.40.170.20">
    <property type="entry name" value="TonB-dependent receptor, beta-barrel domain"/>
    <property type="match status" value="1"/>
</dbReference>
<evidence type="ECO:0000256" key="11">
    <source>
        <dbReference type="PROSITE-ProRule" id="PRU01360"/>
    </source>
</evidence>
<keyword evidence="17" id="KW-1185">Reference proteome</keyword>
<dbReference type="STRING" id="1117647.M5M_16230"/>
<feature type="chain" id="PRO_5003880899" evidence="13">
    <location>
        <begin position="37"/>
        <end position="744"/>
    </location>
</feature>
<evidence type="ECO:0000259" key="15">
    <source>
        <dbReference type="Pfam" id="PF07715"/>
    </source>
</evidence>
<keyword evidence="13" id="KW-0732">Signal</keyword>
<evidence type="ECO:0000256" key="2">
    <source>
        <dbReference type="ARBA" id="ARBA00022448"/>
    </source>
</evidence>
<keyword evidence="10 11" id="KW-0998">Cell outer membrane</keyword>
<reference evidence="16 17" key="1">
    <citation type="journal article" date="2013" name="Genome Announc.">
        <title>Complete genome sequence of Simiduia agarivorans SA1(T), a marine bacterium able to degrade a variety of polysaccharides.</title>
        <authorList>
            <person name="Lin S.Y."/>
            <person name="Shieh W.Y."/>
            <person name="Chen J.S."/>
            <person name="Tang S.L."/>
        </authorList>
    </citation>
    <scope>NUCLEOTIDE SEQUENCE [LARGE SCALE GENOMIC DNA]</scope>
    <source>
        <strain evidence="17">DSM 21679 / JCM 13881 / BCRC 17597 / SA1</strain>
    </source>
</reference>
<protein>
    <submittedName>
        <fullName evidence="16">Outer membrane protein</fullName>
    </submittedName>
</protein>
<evidence type="ECO:0000256" key="12">
    <source>
        <dbReference type="RuleBase" id="RU003357"/>
    </source>
</evidence>
<keyword evidence="7" id="KW-0406">Ion transport</keyword>
<dbReference type="AlphaFoldDB" id="K4KQI3"/>
<dbReference type="KEGG" id="saga:M5M_16230"/>
<dbReference type="InterPro" id="IPR012910">
    <property type="entry name" value="Plug_dom"/>
</dbReference>
<evidence type="ECO:0000256" key="1">
    <source>
        <dbReference type="ARBA" id="ARBA00004571"/>
    </source>
</evidence>
<gene>
    <name evidence="16" type="ordered locus">M5M_16230</name>
</gene>
<comment type="subcellular location">
    <subcellularLocation>
        <location evidence="1 11">Cell outer membrane</location>
        <topology evidence="1 11">Multi-pass membrane protein</topology>
    </subcellularLocation>
</comment>
<evidence type="ECO:0000313" key="17">
    <source>
        <dbReference type="Proteomes" id="UP000000466"/>
    </source>
</evidence>
<keyword evidence="9 11" id="KW-0472">Membrane</keyword>
<dbReference type="PROSITE" id="PS52016">
    <property type="entry name" value="TONB_DEPENDENT_REC_3"/>
    <property type="match status" value="1"/>
</dbReference>
<dbReference type="CDD" id="cd01347">
    <property type="entry name" value="ligand_gated_channel"/>
    <property type="match status" value="1"/>
</dbReference>
<evidence type="ECO:0000256" key="5">
    <source>
        <dbReference type="ARBA" id="ARBA00022692"/>
    </source>
</evidence>
<evidence type="ECO:0000256" key="7">
    <source>
        <dbReference type="ARBA" id="ARBA00023065"/>
    </source>
</evidence>
<dbReference type="InterPro" id="IPR039426">
    <property type="entry name" value="TonB-dep_rcpt-like"/>
</dbReference>
<keyword evidence="6" id="KW-0408">Iron</keyword>
<dbReference type="InterPro" id="IPR036942">
    <property type="entry name" value="Beta-barrel_TonB_sf"/>
</dbReference>
<evidence type="ECO:0000256" key="4">
    <source>
        <dbReference type="ARBA" id="ARBA00022496"/>
    </source>
</evidence>
<dbReference type="GO" id="GO:0009279">
    <property type="term" value="C:cell outer membrane"/>
    <property type="evidence" value="ECO:0007669"/>
    <property type="project" value="UniProtKB-SubCell"/>
</dbReference>
<proteinExistence type="inferred from homology"/>
<dbReference type="HOGENOM" id="CLU_008287_15_2_6"/>
<evidence type="ECO:0000313" key="16">
    <source>
        <dbReference type="EMBL" id="AFV00379.1"/>
    </source>
</evidence>
<keyword evidence="5 11" id="KW-0812">Transmembrane</keyword>
<feature type="signal peptide" evidence="13">
    <location>
        <begin position="1"/>
        <end position="36"/>
    </location>
</feature>
<dbReference type="Proteomes" id="UP000000466">
    <property type="component" value="Chromosome"/>
</dbReference>
<keyword evidence="8 12" id="KW-0798">TonB box</keyword>
<dbReference type="RefSeq" id="WP_015048531.1">
    <property type="nucleotide sequence ID" value="NC_018868.3"/>
</dbReference>